<organism evidence="1">
    <name type="scientific">Anguilla anguilla</name>
    <name type="common">European freshwater eel</name>
    <name type="synonym">Muraena anguilla</name>
    <dbReference type="NCBI Taxonomy" id="7936"/>
    <lineage>
        <taxon>Eukaryota</taxon>
        <taxon>Metazoa</taxon>
        <taxon>Chordata</taxon>
        <taxon>Craniata</taxon>
        <taxon>Vertebrata</taxon>
        <taxon>Euteleostomi</taxon>
        <taxon>Actinopterygii</taxon>
        <taxon>Neopterygii</taxon>
        <taxon>Teleostei</taxon>
        <taxon>Anguilliformes</taxon>
        <taxon>Anguillidae</taxon>
        <taxon>Anguilla</taxon>
    </lineage>
</organism>
<dbReference type="EMBL" id="GBXM01053423">
    <property type="protein sequence ID" value="JAH55154.1"/>
    <property type="molecule type" value="Transcribed_RNA"/>
</dbReference>
<dbReference type="AlphaFoldDB" id="A0A0E9TN78"/>
<reference evidence="1" key="2">
    <citation type="journal article" date="2015" name="Fish Shellfish Immunol.">
        <title>Early steps in the European eel (Anguilla anguilla)-Vibrio vulnificus interaction in the gills: Role of the RtxA13 toxin.</title>
        <authorList>
            <person name="Callol A."/>
            <person name="Pajuelo D."/>
            <person name="Ebbesson L."/>
            <person name="Teles M."/>
            <person name="MacKenzie S."/>
            <person name="Amaro C."/>
        </authorList>
    </citation>
    <scope>NUCLEOTIDE SEQUENCE</scope>
</reference>
<protein>
    <submittedName>
        <fullName evidence="1">Uncharacterized protein</fullName>
    </submittedName>
</protein>
<accession>A0A0E9TN78</accession>
<sequence>MYILQGGKQNQEKLWVRPPGLSDFGQKWVLVFSAEKPLPNLQSSSSFVGPSLVFQNNPLPIHRILYEQARAGSCPSPF</sequence>
<reference evidence="1" key="1">
    <citation type="submission" date="2014-11" db="EMBL/GenBank/DDBJ databases">
        <authorList>
            <person name="Amaro Gonzalez C."/>
        </authorList>
    </citation>
    <scope>NUCLEOTIDE SEQUENCE</scope>
</reference>
<evidence type="ECO:0000313" key="1">
    <source>
        <dbReference type="EMBL" id="JAH55154.1"/>
    </source>
</evidence>
<proteinExistence type="predicted"/>
<name>A0A0E9TN78_ANGAN</name>